<sequence length="157" mass="17637">MPARTALLVALLCSQSITAHAELTIQEHARRFLAIYSDLTERRDVDAADLYRPTAKVRVSYFNGETLIQSTLLTGEAWKDSLRRGWFDNTNRLDAAQFENVRVVPAGPSQIAIFATRISQEKCYLDTGYAVRISPQAANVYRINQERISIQMAAACQ</sequence>
<evidence type="ECO:0000313" key="2">
    <source>
        <dbReference type="EMBL" id="MBT0963017.1"/>
    </source>
</evidence>
<accession>A0A944DEV8</accession>
<dbReference type="RefSeq" id="WP_214362923.1">
    <property type="nucleotide sequence ID" value="NZ_JAEKFT010000023.1"/>
</dbReference>
<evidence type="ECO:0000313" key="3">
    <source>
        <dbReference type="Proteomes" id="UP000694660"/>
    </source>
</evidence>
<organism evidence="2 3">
    <name type="scientific">Denitromonas iodatirespirans</name>
    <dbReference type="NCBI Taxonomy" id="2795389"/>
    <lineage>
        <taxon>Bacteria</taxon>
        <taxon>Pseudomonadati</taxon>
        <taxon>Pseudomonadota</taxon>
        <taxon>Betaproteobacteria</taxon>
        <taxon>Rhodocyclales</taxon>
        <taxon>Zoogloeaceae</taxon>
        <taxon>Denitromonas</taxon>
    </lineage>
</organism>
<keyword evidence="1" id="KW-0732">Signal</keyword>
<gene>
    <name evidence="2" type="ORF">I8J34_17685</name>
</gene>
<evidence type="ECO:0000256" key="1">
    <source>
        <dbReference type="SAM" id="SignalP"/>
    </source>
</evidence>
<feature type="chain" id="PRO_5037349490" evidence="1">
    <location>
        <begin position="22"/>
        <end position="157"/>
    </location>
</feature>
<comment type="caution">
    <text evidence="2">The sequence shown here is derived from an EMBL/GenBank/DDBJ whole genome shotgun (WGS) entry which is preliminary data.</text>
</comment>
<proteinExistence type="predicted"/>
<geneLocation type="plasmid" evidence="2">
    <name>unnamed1</name>
</geneLocation>
<protein>
    <submittedName>
        <fullName evidence="2">Uncharacterized protein</fullName>
    </submittedName>
</protein>
<dbReference type="Proteomes" id="UP000694660">
    <property type="component" value="Unassembled WGS sequence"/>
</dbReference>
<keyword evidence="2" id="KW-0614">Plasmid</keyword>
<keyword evidence="3" id="KW-1185">Reference proteome</keyword>
<feature type="signal peptide" evidence="1">
    <location>
        <begin position="1"/>
        <end position="21"/>
    </location>
</feature>
<name>A0A944DEV8_DENI1</name>
<dbReference type="AlphaFoldDB" id="A0A944DEV8"/>
<dbReference type="EMBL" id="JAEKFT010000023">
    <property type="protein sequence ID" value="MBT0963017.1"/>
    <property type="molecule type" value="Genomic_DNA"/>
</dbReference>
<reference evidence="3" key="1">
    <citation type="journal article" date="2022" name="ISME J.">
        <title>Genetic and phylogenetic analysis of dissimilatory iodate-reducing bacteria identifies potential niches across the world's oceans.</title>
        <authorList>
            <person name="Reyes-Umana V."/>
            <person name="Henning Z."/>
            <person name="Lee K."/>
            <person name="Barnum T.P."/>
            <person name="Coates J.D."/>
        </authorList>
    </citation>
    <scope>NUCLEOTIDE SEQUENCE [LARGE SCALE GENOMIC DNA]</scope>
    <source>
        <strain evidence="3">IR12</strain>
    </source>
</reference>